<reference evidence="12" key="1">
    <citation type="journal article" date="2014" name="PLoS Negl. Trop. Dis.">
        <title>Identification and characterization of seminal fluid proteins in the Asian tiger mosquito, Aedes albopictus.</title>
        <authorList>
            <person name="Boes K.E."/>
            <person name="Ribeiro J.M."/>
            <person name="Wong A."/>
            <person name="Harrington L.C."/>
            <person name="Wolfner M.F."/>
            <person name="Sirot L.K."/>
        </authorList>
    </citation>
    <scope>NUCLEOTIDE SEQUENCE</scope>
    <source>
        <tissue evidence="12">Reproductive organs</tissue>
    </source>
</reference>
<sequence length="637" mass="69882">MANGISPALAIRSSTGVEVWKSDAFRAPYVPDSGFARDESKLCRAIVYSPNGRFLAWANGTTVQICTVPDWKVVHKLPRPKAFYLKFSPGSTYLMTWEPYTENPKDEVKEKPNLFLYDVASGKEVYSIIQKRHADWQMHWAADESLAAVLVGGEVLFYEVKPKAEFPTKPTKRLGGARNGGVSVSPGPSPPYVAFYVPGTKGAPSMCRLFRYPNLEANQPIASKSFFQADKVEMLWNQKGTGVLLLTSTDVDQTGQSYYGKQALHFMTVKGDSFAVQLNTEGSLHAVAWSPRSTEFCVVYGFMPAKATLYNLKCDVVFEFGTGNRNSIYYNEFGNLLVFGGFGNLTGYVEVWDLNKKKQIAELKAPDTTLLEWSPVGDVFLTATTAPRLRMSNGFKIWHHTGALLHETHWPEKQELLEVVWQKYAPGVLKENTVSNEKIEGIASKTPQASKQKYVPPGMRNSISAGSGETASSAASARAPIPGLPPGYRSSVQQAKDKKQKNKNKPKANDGTAGQTNQNNKTANGTQNNRAASAGNGASTGTNQEKKSRPKTAPNPNPNPAQEENGSPPAAPKPAATQKGSGDPEKDKKIKSINKKLKDIKLLKEKNERGEKLEQTQIIKMNSEAELIKELKALKTS</sequence>
<dbReference type="InterPro" id="IPR015943">
    <property type="entry name" value="WD40/YVTN_repeat-like_dom_sf"/>
</dbReference>
<feature type="compositionally biased region" description="Low complexity" evidence="10">
    <location>
        <begin position="528"/>
        <end position="543"/>
    </location>
</feature>
<dbReference type="PANTHER" id="PTHR13227:SF0">
    <property type="entry name" value="EUKARYOTIC TRANSLATION INITIATION FACTOR 2A"/>
    <property type="match status" value="1"/>
</dbReference>
<feature type="region of interest" description="Disordered" evidence="10">
    <location>
        <begin position="440"/>
        <end position="597"/>
    </location>
</feature>
<evidence type="ECO:0000256" key="1">
    <source>
        <dbReference type="ARBA" id="ARBA00003993"/>
    </source>
</evidence>
<name>A0A023EUL3_AEDAL</name>
<evidence type="ECO:0000256" key="6">
    <source>
        <dbReference type="ARBA" id="ARBA00022737"/>
    </source>
</evidence>
<feature type="domain" description="Translation initiation factor beta propellor-like" evidence="11">
    <location>
        <begin position="224"/>
        <end position="418"/>
    </location>
</feature>
<dbReference type="GO" id="GO:0003729">
    <property type="term" value="F:mRNA binding"/>
    <property type="evidence" value="ECO:0007669"/>
    <property type="project" value="TreeGrafter"/>
</dbReference>
<dbReference type="PIRSF" id="PIRSF017222">
    <property type="entry name" value="eIF2A"/>
    <property type="match status" value="1"/>
</dbReference>
<protein>
    <recommendedName>
        <fullName evidence="3 9">Eukaryotic translation initiation factor 2A</fullName>
        <shortName evidence="9">eIF-2A</shortName>
    </recommendedName>
</protein>
<keyword evidence="6" id="KW-0677">Repeat</keyword>
<dbReference type="PANTHER" id="PTHR13227">
    <property type="entry name" value="EUKARYOTIC TRANSLATION INITIATION FACTOR 2A"/>
    <property type="match status" value="1"/>
</dbReference>
<organism evidence="12">
    <name type="scientific">Aedes albopictus</name>
    <name type="common">Asian tiger mosquito</name>
    <name type="synonym">Stegomyia albopicta</name>
    <dbReference type="NCBI Taxonomy" id="7160"/>
    <lineage>
        <taxon>Eukaryota</taxon>
        <taxon>Metazoa</taxon>
        <taxon>Ecdysozoa</taxon>
        <taxon>Arthropoda</taxon>
        <taxon>Hexapoda</taxon>
        <taxon>Insecta</taxon>
        <taxon>Pterygota</taxon>
        <taxon>Neoptera</taxon>
        <taxon>Endopterygota</taxon>
        <taxon>Diptera</taxon>
        <taxon>Nematocera</taxon>
        <taxon>Culicoidea</taxon>
        <taxon>Culicidae</taxon>
        <taxon>Culicinae</taxon>
        <taxon>Aedini</taxon>
        <taxon>Aedes</taxon>
        <taxon>Stegomyia</taxon>
    </lineage>
</organism>
<feature type="compositionally biased region" description="Polar residues" evidence="10">
    <location>
        <begin position="512"/>
        <end position="527"/>
    </location>
</feature>
<dbReference type="VEuPathDB" id="VectorBase:AALC636_013695"/>
<evidence type="ECO:0000256" key="10">
    <source>
        <dbReference type="SAM" id="MobiDB-lite"/>
    </source>
</evidence>
<dbReference type="Gene3D" id="2.130.10.10">
    <property type="entry name" value="YVTN repeat-like/Quinoprotein amine dehydrogenase"/>
    <property type="match status" value="2"/>
</dbReference>
<dbReference type="InterPro" id="IPR013979">
    <property type="entry name" value="TIF_beta_prop-like"/>
</dbReference>
<dbReference type="AlphaFoldDB" id="A0A023EUL3"/>
<dbReference type="InterPro" id="IPR011387">
    <property type="entry name" value="TIF2A"/>
</dbReference>
<evidence type="ECO:0000313" key="12">
    <source>
        <dbReference type="EMBL" id="JAC13115.1"/>
    </source>
</evidence>
<keyword evidence="5" id="KW-0853">WD repeat</keyword>
<dbReference type="GO" id="GO:0022627">
    <property type="term" value="C:cytosolic small ribosomal subunit"/>
    <property type="evidence" value="ECO:0007669"/>
    <property type="project" value="TreeGrafter"/>
</dbReference>
<comment type="similarity">
    <text evidence="2 9">Belongs to the WD repeat EIF2A family.</text>
</comment>
<evidence type="ECO:0000256" key="4">
    <source>
        <dbReference type="ARBA" id="ARBA00022540"/>
    </source>
</evidence>
<evidence type="ECO:0000256" key="9">
    <source>
        <dbReference type="PIRNR" id="PIRNR017222"/>
    </source>
</evidence>
<dbReference type="SUPFAM" id="SSF82171">
    <property type="entry name" value="DPP6 N-terminal domain-like"/>
    <property type="match status" value="1"/>
</dbReference>
<feature type="compositionally biased region" description="Basic and acidic residues" evidence="10">
    <location>
        <begin position="582"/>
        <end position="597"/>
    </location>
</feature>
<comment type="function">
    <text evidence="1 9">Functions in the early steps of protein synthesis of a small number of specific mRNAs. Acts by directing the binding of methionyl-tRNAi to 40S ribosomal subunits. In contrast to the eIF-2 complex, it binds methionyl-tRNAi to 40S subunits in a codon-dependent manner, whereas the eIF-2 complex binds methionyl-tRNAi to 40S subunits in a GTP-dependent manner.</text>
</comment>
<dbReference type="GO" id="GO:0043022">
    <property type="term" value="F:ribosome binding"/>
    <property type="evidence" value="ECO:0007669"/>
    <property type="project" value="UniProtKB-UniRule"/>
</dbReference>
<evidence type="ECO:0000256" key="3">
    <source>
        <dbReference type="ARBA" id="ARBA00013819"/>
    </source>
</evidence>
<keyword evidence="4 9" id="KW-0396">Initiation factor</keyword>
<accession>A0A023EUL3</accession>
<feature type="compositionally biased region" description="Low complexity" evidence="10">
    <location>
        <begin position="462"/>
        <end position="479"/>
    </location>
</feature>
<evidence type="ECO:0000259" key="11">
    <source>
        <dbReference type="Pfam" id="PF08662"/>
    </source>
</evidence>
<evidence type="ECO:0000256" key="8">
    <source>
        <dbReference type="ARBA" id="ARBA00022917"/>
    </source>
</evidence>
<dbReference type="VEuPathDB" id="VectorBase:AALFPA_051318"/>
<dbReference type="GO" id="GO:0003743">
    <property type="term" value="F:translation initiation factor activity"/>
    <property type="evidence" value="ECO:0007669"/>
    <property type="project" value="UniProtKB-UniRule"/>
</dbReference>
<evidence type="ECO:0000256" key="5">
    <source>
        <dbReference type="ARBA" id="ARBA00022574"/>
    </source>
</evidence>
<keyword evidence="8 9" id="KW-0648">Protein biosynthesis</keyword>
<dbReference type="GO" id="GO:0000049">
    <property type="term" value="F:tRNA binding"/>
    <property type="evidence" value="ECO:0007669"/>
    <property type="project" value="UniProtKB-UniRule"/>
</dbReference>
<dbReference type="VEuPathDB" id="VectorBase:AALF010934"/>
<proteinExistence type="evidence at transcript level"/>
<evidence type="ECO:0000256" key="7">
    <source>
        <dbReference type="ARBA" id="ARBA00022845"/>
    </source>
</evidence>
<keyword evidence="7 9" id="KW-0810">Translation regulation</keyword>
<dbReference type="Pfam" id="PF08662">
    <property type="entry name" value="eIF2A"/>
    <property type="match status" value="1"/>
</dbReference>
<dbReference type="GO" id="GO:0006417">
    <property type="term" value="P:regulation of translation"/>
    <property type="evidence" value="ECO:0007669"/>
    <property type="project" value="UniProtKB-KW"/>
</dbReference>
<dbReference type="EMBL" id="GAPW01000483">
    <property type="protein sequence ID" value="JAC13115.1"/>
    <property type="molecule type" value="mRNA"/>
</dbReference>
<evidence type="ECO:0000256" key="2">
    <source>
        <dbReference type="ARBA" id="ARBA00009573"/>
    </source>
</evidence>